<feature type="transmembrane region" description="Helical" evidence="1">
    <location>
        <begin position="346"/>
        <end position="369"/>
    </location>
</feature>
<keyword evidence="1" id="KW-0812">Transmembrane</keyword>
<protein>
    <submittedName>
        <fullName evidence="3">Acyltransferase</fullName>
    </submittedName>
</protein>
<dbReference type="InterPro" id="IPR002656">
    <property type="entry name" value="Acyl_transf_3_dom"/>
</dbReference>
<dbReference type="PANTHER" id="PTHR23028:SF53">
    <property type="entry name" value="ACYL_TRANSF_3 DOMAIN-CONTAINING PROTEIN"/>
    <property type="match status" value="1"/>
</dbReference>
<feature type="transmembrane region" description="Helical" evidence="1">
    <location>
        <begin position="78"/>
        <end position="99"/>
    </location>
</feature>
<feature type="transmembrane region" description="Helical" evidence="1">
    <location>
        <begin position="192"/>
        <end position="209"/>
    </location>
</feature>
<accession>A0A4R5U6S8</accession>
<feature type="transmembrane region" description="Helical" evidence="1">
    <location>
        <begin position="47"/>
        <end position="66"/>
    </location>
</feature>
<evidence type="ECO:0000313" key="3">
    <source>
        <dbReference type="EMBL" id="TDK29984.1"/>
    </source>
</evidence>
<gene>
    <name evidence="3" type="ORF">E2F49_12320</name>
</gene>
<feature type="transmembrane region" description="Helical" evidence="1">
    <location>
        <begin position="319"/>
        <end position="340"/>
    </location>
</feature>
<dbReference type="OrthoDB" id="9767863at2"/>
<name>A0A4R5U6S8_9GAMM</name>
<keyword evidence="1" id="KW-1133">Transmembrane helix</keyword>
<feature type="transmembrane region" description="Helical" evidence="1">
    <location>
        <begin position="251"/>
        <end position="273"/>
    </location>
</feature>
<dbReference type="PANTHER" id="PTHR23028">
    <property type="entry name" value="ACETYLTRANSFERASE"/>
    <property type="match status" value="1"/>
</dbReference>
<feature type="transmembrane region" description="Helical" evidence="1">
    <location>
        <begin position="221"/>
        <end position="239"/>
    </location>
</feature>
<keyword evidence="3" id="KW-0808">Transferase</keyword>
<evidence type="ECO:0000259" key="2">
    <source>
        <dbReference type="Pfam" id="PF01757"/>
    </source>
</evidence>
<dbReference type="InterPro" id="IPR050879">
    <property type="entry name" value="Acyltransferase_3"/>
</dbReference>
<keyword evidence="3" id="KW-0012">Acyltransferase</keyword>
<dbReference type="Pfam" id="PF01757">
    <property type="entry name" value="Acyl_transf_3"/>
    <property type="match status" value="1"/>
</dbReference>
<comment type="caution">
    <text evidence="3">The sequence shown here is derived from an EMBL/GenBank/DDBJ whole genome shotgun (WGS) entry which is preliminary data.</text>
</comment>
<feature type="transmembrane region" description="Helical" evidence="1">
    <location>
        <begin position="120"/>
        <end position="142"/>
    </location>
</feature>
<feature type="transmembrane region" description="Helical" evidence="1">
    <location>
        <begin position="162"/>
        <end position="185"/>
    </location>
</feature>
<dbReference type="Proteomes" id="UP000295543">
    <property type="component" value="Unassembled WGS sequence"/>
</dbReference>
<sequence length="387" mass="42724">MICDACFIANASLTGASGVRPLEFRLTRWFLGTPHNRLQQFDALDGLRGLAVLIVIGSHLSNYGLLPQPGLSGTGKSGVYLFFVLSAFLLGRILLARPLSALTAPRLWADYLLRRVLRIWPLYLVVLLLSWGLTTAGLPWHYRLDDGALLRHLTLRDGQSVLWSIPVEFVFYFVLPPLVLALAWLRGRCPPGGLVALAGLLLALAMWRWPASAMAVNDVRLGPYLPVFLCGLLAARIDLALEEALDRPRIWTLIALAAVAACLLMVPSIWSRLNGNAFDPALNHGWFLAHGLAWATLLLALLHGPAWLRRPFAWAPMRLVGIVSFSAYLWHMPVLEFVLWLGGGAWAVLGPALMLALTLIASMLSFLLFERPWRHVRLAHVRPASAG</sequence>
<feature type="domain" description="Acyltransferase 3" evidence="2">
    <location>
        <begin position="42"/>
        <end position="364"/>
    </location>
</feature>
<proteinExistence type="predicted"/>
<evidence type="ECO:0000313" key="4">
    <source>
        <dbReference type="Proteomes" id="UP000295543"/>
    </source>
</evidence>
<keyword evidence="4" id="KW-1185">Reference proteome</keyword>
<dbReference type="GO" id="GO:0016747">
    <property type="term" value="F:acyltransferase activity, transferring groups other than amino-acyl groups"/>
    <property type="evidence" value="ECO:0007669"/>
    <property type="project" value="InterPro"/>
</dbReference>
<dbReference type="EMBL" id="SMTG01000005">
    <property type="protein sequence ID" value="TDK29984.1"/>
    <property type="molecule type" value="Genomic_DNA"/>
</dbReference>
<dbReference type="GO" id="GO:0016020">
    <property type="term" value="C:membrane"/>
    <property type="evidence" value="ECO:0007669"/>
    <property type="project" value="TreeGrafter"/>
</dbReference>
<evidence type="ECO:0000256" key="1">
    <source>
        <dbReference type="SAM" id="Phobius"/>
    </source>
</evidence>
<keyword evidence="1" id="KW-0472">Membrane</keyword>
<feature type="transmembrane region" description="Helical" evidence="1">
    <location>
        <begin position="285"/>
        <end position="307"/>
    </location>
</feature>
<dbReference type="AlphaFoldDB" id="A0A4R5U6S8"/>
<reference evidence="3 4" key="1">
    <citation type="submission" date="2019-03" db="EMBL/GenBank/DDBJ databases">
        <title>Luteimonas zhaokaii sp.nov., isolated from the rectal contents of Plateau pika in Yushu, Qinghai Province, China.</title>
        <authorList>
            <person name="Zhang G."/>
        </authorList>
    </citation>
    <scope>NUCLEOTIDE SEQUENCE [LARGE SCALE GENOMIC DNA]</scope>
    <source>
        <strain evidence="3 4">THG-MD21</strain>
    </source>
</reference>
<organism evidence="3 4">
    <name type="scientific">Luteimonas terrae</name>
    <dbReference type="NCBI Taxonomy" id="1530191"/>
    <lineage>
        <taxon>Bacteria</taxon>
        <taxon>Pseudomonadati</taxon>
        <taxon>Pseudomonadota</taxon>
        <taxon>Gammaproteobacteria</taxon>
        <taxon>Lysobacterales</taxon>
        <taxon>Lysobacteraceae</taxon>
        <taxon>Luteimonas</taxon>
    </lineage>
</organism>
<dbReference type="GO" id="GO:0000271">
    <property type="term" value="P:polysaccharide biosynthetic process"/>
    <property type="evidence" value="ECO:0007669"/>
    <property type="project" value="TreeGrafter"/>
</dbReference>